<evidence type="ECO:0000313" key="1">
    <source>
        <dbReference type="EMBL" id="MED6224393.1"/>
    </source>
</evidence>
<evidence type="ECO:0000313" key="2">
    <source>
        <dbReference type="Proteomes" id="UP001341840"/>
    </source>
</evidence>
<accession>A0ABU6ZQW5</accession>
<reference evidence="1 2" key="1">
    <citation type="journal article" date="2023" name="Plants (Basel)">
        <title>Bridging the Gap: Combining Genomics and Transcriptomics Approaches to Understand Stylosanthes scabra, an Orphan Legume from the Brazilian Caatinga.</title>
        <authorList>
            <person name="Ferreira-Neto J.R.C."/>
            <person name="da Silva M.D."/>
            <person name="Binneck E."/>
            <person name="de Melo N.F."/>
            <person name="da Silva R.H."/>
            <person name="de Melo A.L.T.M."/>
            <person name="Pandolfi V."/>
            <person name="Bustamante F.O."/>
            <person name="Brasileiro-Vidal A.C."/>
            <person name="Benko-Iseppon A.M."/>
        </authorList>
    </citation>
    <scope>NUCLEOTIDE SEQUENCE [LARGE SCALE GENOMIC DNA]</scope>
    <source>
        <tissue evidence="1">Leaves</tissue>
    </source>
</reference>
<organism evidence="1 2">
    <name type="scientific">Stylosanthes scabra</name>
    <dbReference type="NCBI Taxonomy" id="79078"/>
    <lineage>
        <taxon>Eukaryota</taxon>
        <taxon>Viridiplantae</taxon>
        <taxon>Streptophyta</taxon>
        <taxon>Embryophyta</taxon>
        <taxon>Tracheophyta</taxon>
        <taxon>Spermatophyta</taxon>
        <taxon>Magnoliopsida</taxon>
        <taxon>eudicotyledons</taxon>
        <taxon>Gunneridae</taxon>
        <taxon>Pentapetalae</taxon>
        <taxon>rosids</taxon>
        <taxon>fabids</taxon>
        <taxon>Fabales</taxon>
        <taxon>Fabaceae</taxon>
        <taxon>Papilionoideae</taxon>
        <taxon>50 kb inversion clade</taxon>
        <taxon>dalbergioids sensu lato</taxon>
        <taxon>Dalbergieae</taxon>
        <taxon>Pterocarpus clade</taxon>
        <taxon>Stylosanthes</taxon>
    </lineage>
</organism>
<gene>
    <name evidence="1" type="ORF">PIB30_083494</name>
</gene>
<protein>
    <submittedName>
        <fullName evidence="1">Uncharacterized protein</fullName>
    </submittedName>
</protein>
<name>A0ABU6ZQW5_9FABA</name>
<comment type="caution">
    <text evidence="1">The sequence shown here is derived from an EMBL/GenBank/DDBJ whole genome shotgun (WGS) entry which is preliminary data.</text>
</comment>
<dbReference type="EMBL" id="JASCZI010273182">
    <property type="protein sequence ID" value="MED6224393.1"/>
    <property type="molecule type" value="Genomic_DNA"/>
</dbReference>
<proteinExistence type="predicted"/>
<dbReference type="Proteomes" id="UP001341840">
    <property type="component" value="Unassembled WGS sequence"/>
</dbReference>
<sequence>MAVIDYEDARGSSYMTTVTTTAGPQLRSKFRQIFRGPPLPPYPREERLEDLPDALSNIGAPHVSETLYASLLILHSFIFIALQIKINRSP</sequence>
<keyword evidence="2" id="KW-1185">Reference proteome</keyword>